<evidence type="ECO:0000256" key="2">
    <source>
        <dbReference type="ARBA" id="ARBA00003522"/>
    </source>
</evidence>
<comment type="function">
    <text evidence="2">Involved in the biosynthesis of the iron-molybdenum cofactor (FeMo-co or M-cluster) found in the dinitrogenase enzyme of the nitrogenase complex in nitrogen-fixing microorganisms. NifB catalyzes the crucial step of radical SAM-dependent carbide insertion that occurs concomitant with the insertion of a 9th sulfur and the rearrangement/coupling of two [4Fe-4S] clusters into a [8Fe-9S-C] cluster, the precursor to the M-cluster.</text>
</comment>
<gene>
    <name evidence="16" type="primary">nifB</name>
    <name evidence="16" type="ORF">HA299_00395</name>
</gene>
<dbReference type="EMBL" id="DUIH01000002">
    <property type="protein sequence ID" value="HIH69076.1"/>
    <property type="molecule type" value="Genomic_DNA"/>
</dbReference>
<organism evidence="16 17">
    <name type="scientific">Methermicoccus shengliensis</name>
    <dbReference type="NCBI Taxonomy" id="660064"/>
    <lineage>
        <taxon>Archaea</taxon>
        <taxon>Methanobacteriati</taxon>
        <taxon>Methanobacteriota</taxon>
        <taxon>Stenosarchaea group</taxon>
        <taxon>Methanomicrobia</taxon>
        <taxon>Methanosarcinales</taxon>
        <taxon>Methermicoccaceae</taxon>
        <taxon>Methermicoccus</taxon>
    </lineage>
</organism>
<dbReference type="PROSITE" id="PS51918">
    <property type="entry name" value="RADICAL_SAM"/>
    <property type="match status" value="1"/>
</dbReference>
<comment type="cofactor">
    <cofactor evidence="1">
        <name>[4Fe-4S] cluster</name>
        <dbReference type="ChEBI" id="CHEBI:49883"/>
    </cofactor>
</comment>
<comment type="pathway">
    <text evidence="3">Cofactor biosynthesis; Fe-Mo cofactor biosynthesis.</text>
</comment>
<dbReference type="Gene3D" id="3.20.20.70">
    <property type="entry name" value="Aldolase class I"/>
    <property type="match status" value="1"/>
</dbReference>
<dbReference type="GO" id="GO:0051539">
    <property type="term" value="F:4 iron, 4 sulfur cluster binding"/>
    <property type="evidence" value="ECO:0007669"/>
    <property type="project" value="UniProtKB-KW"/>
</dbReference>
<keyword evidence="6" id="KW-0004">4Fe-4S</keyword>
<reference evidence="16" key="1">
    <citation type="journal article" date="2020" name="bioRxiv">
        <title>A rank-normalized archaeal taxonomy based on genome phylogeny resolves widespread incomplete and uneven classifications.</title>
        <authorList>
            <person name="Rinke C."/>
            <person name="Chuvochina M."/>
            <person name="Mussig A.J."/>
            <person name="Chaumeil P.-A."/>
            <person name="Waite D.W."/>
            <person name="Whitman W.B."/>
            <person name="Parks D.H."/>
            <person name="Hugenholtz P."/>
        </authorList>
    </citation>
    <scope>NUCLEOTIDE SEQUENCE</scope>
    <source>
        <strain evidence="16">UBA12518</strain>
    </source>
</reference>
<dbReference type="GO" id="GO:0046872">
    <property type="term" value="F:metal ion binding"/>
    <property type="evidence" value="ECO:0007669"/>
    <property type="project" value="UniProtKB-KW"/>
</dbReference>
<dbReference type="GO" id="GO:0016829">
    <property type="term" value="F:lyase activity"/>
    <property type="evidence" value="ECO:0007669"/>
    <property type="project" value="UniProtKB-KW"/>
</dbReference>
<keyword evidence="11" id="KW-0535">Nitrogen fixation</keyword>
<evidence type="ECO:0000256" key="1">
    <source>
        <dbReference type="ARBA" id="ARBA00001966"/>
    </source>
</evidence>
<dbReference type="SMART" id="SM00729">
    <property type="entry name" value="Elp3"/>
    <property type="match status" value="1"/>
</dbReference>
<evidence type="ECO:0000256" key="3">
    <source>
        <dbReference type="ARBA" id="ARBA00005155"/>
    </source>
</evidence>
<dbReference type="InterPro" id="IPR006638">
    <property type="entry name" value="Elp3/MiaA/NifB-like_rSAM"/>
</dbReference>
<proteinExistence type="inferred from homology"/>
<dbReference type="InterPro" id="IPR058240">
    <property type="entry name" value="rSAM_sf"/>
</dbReference>
<dbReference type="SFLD" id="SFLDS00029">
    <property type="entry name" value="Radical_SAM"/>
    <property type="match status" value="1"/>
</dbReference>
<dbReference type="PANTHER" id="PTHR43787">
    <property type="entry name" value="FEMO COFACTOR BIOSYNTHESIS PROTEIN NIFB-RELATED"/>
    <property type="match status" value="1"/>
</dbReference>
<evidence type="ECO:0000313" key="16">
    <source>
        <dbReference type="EMBL" id="HIH69076.1"/>
    </source>
</evidence>
<evidence type="ECO:0000256" key="10">
    <source>
        <dbReference type="ARBA" id="ARBA00023014"/>
    </source>
</evidence>
<name>A0A832VM60_9EURY</name>
<evidence type="ECO:0000256" key="8">
    <source>
        <dbReference type="ARBA" id="ARBA00022723"/>
    </source>
</evidence>
<keyword evidence="7" id="KW-0949">S-adenosyl-L-methionine</keyword>
<evidence type="ECO:0000256" key="9">
    <source>
        <dbReference type="ARBA" id="ARBA00023004"/>
    </source>
</evidence>
<dbReference type="PANTHER" id="PTHR43787:SF13">
    <property type="entry name" value="FEMO COFACTOR BIOSYNTHESIS PROTEIN NIFB"/>
    <property type="match status" value="1"/>
</dbReference>
<dbReference type="SFLD" id="SFLDG01067">
    <property type="entry name" value="SPASM/twitch_domain_containing"/>
    <property type="match status" value="1"/>
</dbReference>
<dbReference type="InterPro" id="IPR000385">
    <property type="entry name" value="MoaA_NifB_PqqE_Fe-S-bd_CS"/>
</dbReference>
<evidence type="ECO:0000256" key="12">
    <source>
        <dbReference type="ARBA" id="ARBA00023239"/>
    </source>
</evidence>
<comment type="similarity">
    <text evidence="4">Belongs to the radical SAM superfamily. NifB family.</text>
</comment>
<dbReference type="InterPro" id="IPR007197">
    <property type="entry name" value="rSAM"/>
</dbReference>
<evidence type="ECO:0000256" key="14">
    <source>
        <dbReference type="ARBA" id="ARBA00032102"/>
    </source>
</evidence>
<sequence>MGSEKYPTADVEGRKVPWDAAQLRKIQEHPCFSEEACHLFGRMHLPVAPKCNIQCNYCVRKFDCVNESRPGVTSRVLTPKEALERTREVLAKHPYIKVVGVAGPGEPLFNEETFETLRLVRDEFPKIHLCLSTNGLLLPERMDEIDTLGVGNITVTLNAVDPAIGEMIYSWVHYHGKTYTGREGAQILLENQLEGLKMAVERKIIVKVNTVLIPTVNDQHVVEISRTIREIGVYMQNIIPLIPQYKFSHLSPPSPEERDRIQRECGKYVKQMKHCRQCRADAIGRLGKDVQDYLFPRGDE</sequence>
<dbReference type="GO" id="GO:0032324">
    <property type="term" value="P:molybdopterin cofactor biosynthetic process"/>
    <property type="evidence" value="ECO:0007669"/>
    <property type="project" value="UniProtKB-ARBA"/>
</dbReference>
<evidence type="ECO:0000259" key="15">
    <source>
        <dbReference type="PROSITE" id="PS51918"/>
    </source>
</evidence>
<evidence type="ECO:0000256" key="7">
    <source>
        <dbReference type="ARBA" id="ARBA00022691"/>
    </source>
</evidence>
<dbReference type="InterPro" id="IPR005980">
    <property type="entry name" value="Nase_CF_NifB"/>
</dbReference>
<dbReference type="Proteomes" id="UP000600363">
    <property type="component" value="Unassembled WGS sequence"/>
</dbReference>
<evidence type="ECO:0000256" key="13">
    <source>
        <dbReference type="ARBA" id="ARBA00030926"/>
    </source>
</evidence>
<dbReference type="SUPFAM" id="SSF102114">
    <property type="entry name" value="Radical SAM enzymes"/>
    <property type="match status" value="1"/>
</dbReference>
<evidence type="ECO:0000313" key="17">
    <source>
        <dbReference type="Proteomes" id="UP000600363"/>
    </source>
</evidence>
<keyword evidence="10" id="KW-0411">Iron-sulfur</keyword>
<evidence type="ECO:0000256" key="11">
    <source>
        <dbReference type="ARBA" id="ARBA00023231"/>
    </source>
</evidence>
<comment type="caution">
    <text evidence="16">The sequence shown here is derived from an EMBL/GenBank/DDBJ whole genome shotgun (WGS) entry which is preliminary data.</text>
</comment>
<feature type="domain" description="Radical SAM core" evidence="15">
    <location>
        <begin position="37"/>
        <end position="281"/>
    </location>
</feature>
<dbReference type="RefSeq" id="WP_042684347.1">
    <property type="nucleotide sequence ID" value="NZ_DUIH01000002.1"/>
</dbReference>
<dbReference type="AlphaFoldDB" id="A0A832VM60"/>
<dbReference type="UniPathway" id="UPA00782"/>
<dbReference type="NCBIfam" id="TIGR01290">
    <property type="entry name" value="nifB"/>
    <property type="match status" value="1"/>
</dbReference>
<dbReference type="Pfam" id="PF04055">
    <property type="entry name" value="Radical_SAM"/>
    <property type="match status" value="1"/>
</dbReference>
<accession>A0A832VM60</accession>
<keyword evidence="9" id="KW-0408">Iron</keyword>
<evidence type="ECO:0000256" key="6">
    <source>
        <dbReference type="ARBA" id="ARBA00022485"/>
    </source>
</evidence>
<dbReference type="SFLD" id="SFLDG01068">
    <property type="entry name" value="FeMo_cofactor_biosynthesis_pro"/>
    <property type="match status" value="1"/>
</dbReference>
<evidence type="ECO:0000256" key="5">
    <source>
        <dbReference type="ARBA" id="ARBA00021702"/>
    </source>
</evidence>
<protein>
    <recommendedName>
        <fullName evidence="5">FeMo cofactor biosynthesis protein NifB</fullName>
    </recommendedName>
    <alternativeName>
        <fullName evidence="14">Nitrogenase cofactor maturase NifB</fullName>
    </alternativeName>
    <alternativeName>
        <fullName evidence="13">Radical SAM assemblase NifB</fullName>
    </alternativeName>
</protein>
<evidence type="ECO:0000256" key="4">
    <source>
        <dbReference type="ARBA" id="ARBA00006804"/>
    </source>
</evidence>
<dbReference type="SFLD" id="SFLDF00281">
    <property type="entry name" value="FeMo_cofactor_biosynthesis_pro"/>
    <property type="match status" value="1"/>
</dbReference>
<dbReference type="CDD" id="cd01335">
    <property type="entry name" value="Radical_SAM"/>
    <property type="match status" value="1"/>
</dbReference>
<keyword evidence="12" id="KW-0456">Lyase</keyword>
<dbReference type="PROSITE" id="PS01305">
    <property type="entry name" value="MOAA_NIFB_PQQE"/>
    <property type="match status" value="1"/>
</dbReference>
<keyword evidence="8" id="KW-0479">Metal-binding</keyword>
<dbReference type="InterPro" id="IPR013785">
    <property type="entry name" value="Aldolase_TIM"/>
</dbReference>